<evidence type="ECO:0000256" key="2">
    <source>
        <dbReference type="ARBA" id="ARBA00022475"/>
    </source>
</evidence>
<feature type="compositionally biased region" description="Low complexity" evidence="6">
    <location>
        <begin position="15"/>
        <end position="25"/>
    </location>
</feature>
<evidence type="ECO:0000259" key="8">
    <source>
        <dbReference type="PROSITE" id="PS50156"/>
    </source>
</evidence>
<dbReference type="EMBL" id="CP000478">
    <property type="protein sequence ID" value="ABK18790.1"/>
    <property type="molecule type" value="Genomic_DNA"/>
</dbReference>
<keyword evidence="10" id="KW-1185">Reference proteome</keyword>
<feature type="domain" description="SSD" evidence="8">
    <location>
        <begin position="368"/>
        <end position="486"/>
    </location>
</feature>
<feature type="transmembrane region" description="Helical" evidence="7">
    <location>
        <begin position="509"/>
        <end position="532"/>
    </location>
</feature>
<keyword evidence="2" id="KW-1003">Cell membrane</keyword>
<keyword evidence="5 7" id="KW-0472">Membrane</keyword>
<feature type="transmembrane region" description="Helical" evidence="7">
    <location>
        <begin position="336"/>
        <end position="353"/>
    </location>
</feature>
<evidence type="ECO:0000256" key="7">
    <source>
        <dbReference type="SAM" id="Phobius"/>
    </source>
</evidence>
<dbReference type="SUPFAM" id="SSF82866">
    <property type="entry name" value="Multidrug efflux transporter AcrB transmembrane domain"/>
    <property type="match status" value="2"/>
</dbReference>
<dbReference type="InterPro" id="IPR000731">
    <property type="entry name" value="SSD"/>
</dbReference>
<sequence length="972" mass="106523">MRSRNTGPAVRESEWSSGGTESGIEQDATPEMNLLSRLVQSWVAWVLPRPRLVLGMALVTAAASLFLAATKLHVQTDQLELISAKHPLIALSRKLEPFNFDGRATFSVVIKAPTPRQAVAFISELGARVGKDAAHFRDVFYRVDPDLFKKWALLYLDRKDLLQIRESLEEHSKMIAELSAEPDLLGFLKLVNREMASRMVGELFTGFLDEDPAAKRSKGKEPMDLGFLIQTLSGLSSYLDGHDKYTSPWSSFFKSKAWDLDQEGYFWEANKRFAVLIAIPAKLAVDAFSDTQISLGALRRHVRDVKALHPDVEAGVTGQEALNNDEMRTVLGDMSVATWLSLLGVFVLLILFLRSLRRSVIEVATLIVGLCWTFGWTTIFIGHLNILSVVFAPLLCGLGVDYGIHWMARFEEEERGGALDNRALTERVMDRSGPGIVLAGLSAAFSFIPFVLTGFAGLMELGLITGMGILLILLAGFTVLPALMIIFGGCRKRAEVDPGIQAERDLIRLGRGSASLVLAAALGLCVLSLLGLRGVRFELNPLLLQAANAESVVWEKTLIEQSEHQLLSAAAFASSPEETSAKAKRFEALPTVASVKTVFGILPEDQEEKLPLLRALLPLIPEMRPSRAQPDPPYISDLIETLERIRFKLQDDQAEKWGADKPLVEQMATVRNLGAGIIGALRASPEGLQRLAGYRARFTDDLTETWSFLRDGAAARPMTLDDTPKVLRDQFLRDGLYLLRVFPRQSVWEEEALARFVKDVMSVEKDVVGDPVSLHLFASAYKRACMLASAYALAAIFLLLILTFRNLRHAALALIPLVVGTVWTAGIMGVAGVDFNLANSMFMPLVVGAGVEYAIIIIARWREGGMQPGHLPWSTGKGVILAALTTTVGFGTLMISRHQGIFSLGFVAWSGSLCVLATAIFVLPAILAGMNPPEGIPLKKEKDNGTMVSNCLDVPVLTRECSSCVGANRKRH</sequence>
<dbReference type="Proteomes" id="UP000001784">
    <property type="component" value="Chromosome"/>
</dbReference>
<dbReference type="PROSITE" id="PS50156">
    <property type="entry name" value="SSD"/>
    <property type="match status" value="1"/>
</dbReference>
<feature type="transmembrane region" description="Helical" evidence="7">
    <location>
        <begin position="837"/>
        <end position="858"/>
    </location>
</feature>
<dbReference type="InterPro" id="IPR050545">
    <property type="entry name" value="Mycobact_MmpL"/>
</dbReference>
<feature type="transmembrane region" description="Helical" evidence="7">
    <location>
        <begin position="360"/>
        <end position="380"/>
    </location>
</feature>
<dbReference type="HOGENOM" id="CLU_009099_1_1_7"/>
<name>A0LMY8_SYNFM</name>
<proteinExistence type="predicted"/>
<gene>
    <name evidence="9" type="ordered locus">Sfum_3117</name>
</gene>
<dbReference type="Pfam" id="PF03176">
    <property type="entry name" value="MMPL"/>
    <property type="match status" value="2"/>
</dbReference>
<evidence type="ECO:0000256" key="3">
    <source>
        <dbReference type="ARBA" id="ARBA00022692"/>
    </source>
</evidence>
<evidence type="ECO:0000256" key="4">
    <source>
        <dbReference type="ARBA" id="ARBA00022989"/>
    </source>
</evidence>
<accession>A0LMY8</accession>
<dbReference type="STRING" id="335543.Sfum_3117"/>
<keyword evidence="3 7" id="KW-0812">Transmembrane</keyword>
<feature type="transmembrane region" description="Helical" evidence="7">
    <location>
        <begin position="811"/>
        <end position="831"/>
    </location>
</feature>
<evidence type="ECO:0000256" key="6">
    <source>
        <dbReference type="SAM" id="MobiDB-lite"/>
    </source>
</evidence>
<feature type="transmembrane region" description="Helical" evidence="7">
    <location>
        <begin position="464"/>
        <end position="488"/>
    </location>
</feature>
<dbReference type="AlphaFoldDB" id="A0LMY8"/>
<evidence type="ECO:0000256" key="5">
    <source>
        <dbReference type="ARBA" id="ARBA00023136"/>
    </source>
</evidence>
<feature type="transmembrane region" description="Helical" evidence="7">
    <location>
        <begin position="436"/>
        <end position="458"/>
    </location>
</feature>
<dbReference type="PANTHER" id="PTHR33406">
    <property type="entry name" value="MEMBRANE PROTEIN MJ1562-RELATED"/>
    <property type="match status" value="1"/>
</dbReference>
<reference evidence="9 10" key="1">
    <citation type="submission" date="2006-10" db="EMBL/GenBank/DDBJ databases">
        <title>Complete sequence of Syntrophobacter fumaroxidans MPOB.</title>
        <authorList>
            <consortium name="US DOE Joint Genome Institute"/>
            <person name="Copeland A."/>
            <person name="Lucas S."/>
            <person name="Lapidus A."/>
            <person name="Barry K."/>
            <person name="Detter J.C."/>
            <person name="Glavina del Rio T."/>
            <person name="Hammon N."/>
            <person name="Israni S."/>
            <person name="Pitluck S."/>
            <person name="Goltsman E.G."/>
            <person name="Martinez M."/>
            <person name="Schmutz J."/>
            <person name="Larimer F."/>
            <person name="Land M."/>
            <person name="Hauser L."/>
            <person name="Kyrpides N."/>
            <person name="Kim E."/>
            <person name="Boone D.R."/>
            <person name="Brockman F."/>
            <person name="Culley D."/>
            <person name="Ferry J."/>
            <person name="Gunsalus R."/>
            <person name="McInerney M.J."/>
            <person name="Morrison M."/>
            <person name="Plugge C."/>
            <person name="Rohlin L."/>
            <person name="Scholten J."/>
            <person name="Sieber J."/>
            <person name="Stams A.J.M."/>
            <person name="Worm P."/>
            <person name="Henstra A.M."/>
            <person name="Richardson P."/>
        </authorList>
    </citation>
    <scope>NUCLEOTIDE SEQUENCE [LARGE SCALE GENOMIC DNA]</scope>
    <source>
        <strain evidence="10">DSM 10017 / MPOB</strain>
    </source>
</reference>
<dbReference type="GO" id="GO:0005886">
    <property type="term" value="C:plasma membrane"/>
    <property type="evidence" value="ECO:0007669"/>
    <property type="project" value="UniProtKB-SubCell"/>
</dbReference>
<feature type="transmembrane region" description="Helical" evidence="7">
    <location>
        <begin position="786"/>
        <end position="804"/>
    </location>
</feature>
<dbReference type="PANTHER" id="PTHR33406:SF13">
    <property type="entry name" value="MEMBRANE PROTEIN YDFJ"/>
    <property type="match status" value="1"/>
</dbReference>
<evidence type="ECO:0000313" key="10">
    <source>
        <dbReference type="Proteomes" id="UP000001784"/>
    </source>
</evidence>
<comment type="subcellular location">
    <subcellularLocation>
        <location evidence="1">Cell membrane</location>
        <topology evidence="1">Multi-pass membrane protein</topology>
    </subcellularLocation>
</comment>
<evidence type="ECO:0000256" key="1">
    <source>
        <dbReference type="ARBA" id="ARBA00004651"/>
    </source>
</evidence>
<feature type="transmembrane region" description="Helical" evidence="7">
    <location>
        <begin position="386"/>
        <end position="404"/>
    </location>
</feature>
<evidence type="ECO:0000313" key="9">
    <source>
        <dbReference type="EMBL" id="ABK18790.1"/>
    </source>
</evidence>
<dbReference type="GO" id="GO:0032259">
    <property type="term" value="P:methylation"/>
    <property type="evidence" value="ECO:0007669"/>
    <property type="project" value="UniProtKB-KW"/>
</dbReference>
<dbReference type="KEGG" id="sfu:Sfum_3117"/>
<feature type="region of interest" description="Disordered" evidence="6">
    <location>
        <begin position="1"/>
        <end position="26"/>
    </location>
</feature>
<keyword evidence="4 7" id="KW-1133">Transmembrane helix</keyword>
<protein>
    <submittedName>
        <fullName evidence="9">Putative rRNA methylase</fullName>
    </submittedName>
</protein>
<keyword evidence="9" id="KW-0489">Methyltransferase</keyword>
<dbReference type="InterPro" id="IPR004869">
    <property type="entry name" value="MMPL_dom"/>
</dbReference>
<dbReference type="GO" id="GO:0008168">
    <property type="term" value="F:methyltransferase activity"/>
    <property type="evidence" value="ECO:0007669"/>
    <property type="project" value="UniProtKB-KW"/>
</dbReference>
<keyword evidence="9" id="KW-0808">Transferase</keyword>
<organism evidence="9 10">
    <name type="scientific">Syntrophobacter fumaroxidans (strain DSM 10017 / MPOB)</name>
    <dbReference type="NCBI Taxonomy" id="335543"/>
    <lineage>
        <taxon>Bacteria</taxon>
        <taxon>Pseudomonadati</taxon>
        <taxon>Thermodesulfobacteriota</taxon>
        <taxon>Syntrophobacteria</taxon>
        <taxon>Syntrophobacterales</taxon>
        <taxon>Syntrophobacteraceae</taxon>
        <taxon>Syntrophobacter</taxon>
    </lineage>
</organism>
<dbReference type="Gene3D" id="1.20.1640.10">
    <property type="entry name" value="Multidrug efflux transporter AcrB transmembrane domain"/>
    <property type="match status" value="2"/>
</dbReference>
<feature type="transmembrane region" description="Helical" evidence="7">
    <location>
        <begin position="901"/>
        <end position="930"/>
    </location>
</feature>
<feature type="transmembrane region" description="Helical" evidence="7">
    <location>
        <begin position="878"/>
        <end position="895"/>
    </location>
</feature>
<dbReference type="eggNOG" id="COG4258">
    <property type="taxonomic scope" value="Bacteria"/>
</dbReference>
<dbReference type="InParanoid" id="A0LMY8"/>